<dbReference type="PANTHER" id="PTHR30363:SF57">
    <property type="entry name" value="GLUCITOL OPERON REPRESSOR"/>
    <property type="match status" value="1"/>
</dbReference>
<dbReference type="SMART" id="SM00420">
    <property type="entry name" value="HTH_DEOR"/>
    <property type="match status" value="1"/>
</dbReference>
<dbReference type="Pfam" id="PF08220">
    <property type="entry name" value="HTH_DeoR"/>
    <property type="match status" value="1"/>
</dbReference>
<evidence type="ECO:0000256" key="1">
    <source>
        <dbReference type="ARBA" id="ARBA00023015"/>
    </source>
</evidence>
<dbReference type="SMART" id="SM01134">
    <property type="entry name" value="DeoRC"/>
    <property type="match status" value="1"/>
</dbReference>
<dbReference type="Pfam" id="PF00455">
    <property type="entry name" value="DeoRC"/>
    <property type="match status" value="1"/>
</dbReference>
<protein>
    <submittedName>
        <fullName evidence="5">DNA-binding transcriptional repressor</fullName>
    </submittedName>
</protein>
<dbReference type="Proteomes" id="UP000305202">
    <property type="component" value="Unassembled WGS sequence"/>
</dbReference>
<dbReference type="PROSITE" id="PS51000">
    <property type="entry name" value="HTH_DEOR_2"/>
    <property type="match status" value="1"/>
</dbReference>
<dbReference type="Gene3D" id="3.40.50.1360">
    <property type="match status" value="1"/>
</dbReference>
<dbReference type="PROSITE" id="PS00894">
    <property type="entry name" value="HTH_DEOR_1"/>
    <property type="match status" value="1"/>
</dbReference>
<evidence type="ECO:0000259" key="4">
    <source>
        <dbReference type="PROSITE" id="PS51000"/>
    </source>
</evidence>
<dbReference type="InterPro" id="IPR037171">
    <property type="entry name" value="NagB/RpiA_transferase-like"/>
</dbReference>
<dbReference type="InterPro" id="IPR050313">
    <property type="entry name" value="Carb_Metab_HTH_regulators"/>
</dbReference>
<name>A0ABY2SQR1_9HYPH</name>
<dbReference type="EMBL" id="SZPQ01000003">
    <property type="protein sequence ID" value="TKI07740.1"/>
    <property type="molecule type" value="Genomic_DNA"/>
</dbReference>
<proteinExistence type="predicted"/>
<dbReference type="InterPro" id="IPR018356">
    <property type="entry name" value="Tscrpt_reg_HTH_DeoR_CS"/>
</dbReference>
<dbReference type="InterPro" id="IPR036388">
    <property type="entry name" value="WH-like_DNA-bd_sf"/>
</dbReference>
<dbReference type="SUPFAM" id="SSF46785">
    <property type="entry name" value="Winged helix' DNA-binding domain"/>
    <property type="match status" value="1"/>
</dbReference>
<evidence type="ECO:0000256" key="2">
    <source>
        <dbReference type="ARBA" id="ARBA00023125"/>
    </source>
</evidence>
<sequence length="259" mass="27926">MKPKQRHAAILEHLQAHGKTSVEALASRFATTGTTIRKDLTLLEEEGSVIRTYGGVVLSREEGDQPIDRKTHINTAKKKLIARRAAELINDGDSLIFDAGSTVLQMVPYLAQFNNITVMTNSLTIVNELVELDNDQTILMPGGTYRKNSASFHGSLAEAAFSHFSFDKLFIGADGVDLGAGVTTFNEVHAVSQAMCRAAKQLVLLVDSSKFGRKSPNVVCALDAVDTLITDSGINPAYLAALREKGINVLLVGDDDPQS</sequence>
<keyword evidence="3" id="KW-0804">Transcription</keyword>
<dbReference type="InterPro" id="IPR036390">
    <property type="entry name" value="WH_DNA-bd_sf"/>
</dbReference>
<accession>A0ABY2SQR1</accession>
<dbReference type="RefSeq" id="WP_136988735.1">
    <property type="nucleotide sequence ID" value="NZ_SZPQ01000003.1"/>
</dbReference>
<keyword evidence="6" id="KW-1185">Reference proteome</keyword>
<keyword evidence="2 5" id="KW-0238">DNA-binding</keyword>
<dbReference type="SUPFAM" id="SSF100950">
    <property type="entry name" value="NagB/RpiA/CoA transferase-like"/>
    <property type="match status" value="1"/>
</dbReference>
<evidence type="ECO:0000256" key="3">
    <source>
        <dbReference type="ARBA" id="ARBA00023163"/>
    </source>
</evidence>
<feature type="domain" description="HTH deoR-type" evidence="4">
    <location>
        <begin position="3"/>
        <end position="58"/>
    </location>
</feature>
<dbReference type="Gene3D" id="1.10.10.10">
    <property type="entry name" value="Winged helix-like DNA-binding domain superfamily/Winged helix DNA-binding domain"/>
    <property type="match status" value="1"/>
</dbReference>
<keyword evidence="1" id="KW-0805">Transcription regulation</keyword>
<evidence type="ECO:0000313" key="6">
    <source>
        <dbReference type="Proteomes" id="UP000305202"/>
    </source>
</evidence>
<dbReference type="InterPro" id="IPR001034">
    <property type="entry name" value="DeoR_HTH"/>
</dbReference>
<comment type="caution">
    <text evidence="5">The sequence shown here is derived from an EMBL/GenBank/DDBJ whole genome shotgun (WGS) entry which is preliminary data.</text>
</comment>
<dbReference type="NCBIfam" id="NF007753">
    <property type="entry name" value="PRK10434.1"/>
    <property type="match status" value="1"/>
</dbReference>
<dbReference type="InterPro" id="IPR014036">
    <property type="entry name" value="DeoR-like_C"/>
</dbReference>
<reference evidence="5 6" key="1">
    <citation type="submission" date="2019-04" db="EMBL/GenBank/DDBJ databases">
        <authorList>
            <person name="Li M."/>
            <person name="Gao C."/>
        </authorList>
    </citation>
    <scope>NUCLEOTIDE SEQUENCE [LARGE SCALE GENOMIC DNA]</scope>
    <source>
        <strain evidence="5 6">BGMRC 2031</strain>
    </source>
</reference>
<organism evidence="5 6">
    <name type="scientific">Martelella alba</name>
    <dbReference type="NCBI Taxonomy" id="2590451"/>
    <lineage>
        <taxon>Bacteria</taxon>
        <taxon>Pseudomonadati</taxon>
        <taxon>Pseudomonadota</taxon>
        <taxon>Alphaproteobacteria</taxon>
        <taxon>Hyphomicrobiales</taxon>
        <taxon>Aurantimonadaceae</taxon>
        <taxon>Martelella</taxon>
    </lineage>
</organism>
<dbReference type="GO" id="GO:0003677">
    <property type="term" value="F:DNA binding"/>
    <property type="evidence" value="ECO:0007669"/>
    <property type="project" value="UniProtKB-KW"/>
</dbReference>
<evidence type="ECO:0000313" key="5">
    <source>
        <dbReference type="EMBL" id="TKI07740.1"/>
    </source>
</evidence>
<gene>
    <name evidence="5" type="ORF">FCN80_04650</name>
</gene>
<dbReference type="PANTHER" id="PTHR30363">
    <property type="entry name" value="HTH-TYPE TRANSCRIPTIONAL REGULATOR SRLR-RELATED"/>
    <property type="match status" value="1"/>
</dbReference>